<comment type="caution">
    <text evidence="2">The sequence shown here is derived from an EMBL/GenBank/DDBJ whole genome shotgun (WGS) entry which is preliminary data.</text>
</comment>
<reference evidence="3" key="1">
    <citation type="submission" date="2012-11" db="EMBL/GenBank/DDBJ databases">
        <authorList>
            <person name="Lucero-Rivera Y.E."/>
            <person name="Tovar-Ramirez D."/>
        </authorList>
    </citation>
    <scope>NUCLEOTIDE SEQUENCE [LARGE SCALE GENOMIC DNA]</scope>
    <source>
        <strain evidence="3">Araruama</strain>
    </source>
</reference>
<dbReference type="EMBL" id="ATBP01002647">
    <property type="protein sequence ID" value="ETR65618.1"/>
    <property type="molecule type" value="Genomic_DNA"/>
</dbReference>
<evidence type="ECO:0000313" key="3">
    <source>
        <dbReference type="Proteomes" id="UP000189670"/>
    </source>
</evidence>
<gene>
    <name evidence="2" type="ORF">OMM_13971</name>
</gene>
<keyword evidence="1" id="KW-1133">Transmembrane helix</keyword>
<dbReference type="Proteomes" id="UP000189670">
    <property type="component" value="Unassembled WGS sequence"/>
</dbReference>
<sequence length="207" mass="24447">MKNYNLSIILFSIIVVIATIFLFINQRFEEPYFIKYSQQGAEDLSTIIKEFYQNNAQRSFSSNITKFIQDLSPYTLEAILIEDIKNDSFYSKLEYSIGLQNIYFYKYDQNHYISYNINKRGTISDNIEEWELDNGQLVLTYHQKLFSDIGTIYLVFSESNMGNEELRALKSYNNLSFIESLKKLIRPENIHFMLLIIIPTLTLLLLF</sequence>
<keyword evidence="1" id="KW-0472">Membrane</keyword>
<dbReference type="AlphaFoldDB" id="A0A1V1NST7"/>
<keyword evidence="1" id="KW-0812">Transmembrane</keyword>
<name>A0A1V1NST7_9BACT</name>
<proteinExistence type="predicted"/>
<accession>A0A1V1NST7</accession>
<evidence type="ECO:0000256" key="1">
    <source>
        <dbReference type="SAM" id="Phobius"/>
    </source>
</evidence>
<evidence type="ECO:0000313" key="2">
    <source>
        <dbReference type="EMBL" id="ETR65618.1"/>
    </source>
</evidence>
<feature type="non-terminal residue" evidence="2">
    <location>
        <position position="207"/>
    </location>
</feature>
<organism evidence="2 3">
    <name type="scientific">Candidatus Magnetoglobus multicellularis str. Araruama</name>
    <dbReference type="NCBI Taxonomy" id="890399"/>
    <lineage>
        <taxon>Bacteria</taxon>
        <taxon>Pseudomonadati</taxon>
        <taxon>Thermodesulfobacteriota</taxon>
        <taxon>Desulfobacteria</taxon>
        <taxon>Desulfobacterales</taxon>
        <taxon>Desulfobacteraceae</taxon>
        <taxon>Candidatus Magnetoglobus</taxon>
    </lineage>
</organism>
<feature type="transmembrane region" description="Helical" evidence="1">
    <location>
        <begin position="6"/>
        <end position="25"/>
    </location>
</feature>
<protein>
    <submittedName>
        <fullName evidence="2">Uncharacterized protein</fullName>
    </submittedName>
</protein>